<evidence type="ECO:0000313" key="6">
    <source>
        <dbReference type="Proteomes" id="UP000318821"/>
    </source>
</evidence>
<dbReference type="AlphaFoldDB" id="A0A504XWT2"/>
<evidence type="ECO:0000256" key="1">
    <source>
        <dbReference type="SAM" id="Coils"/>
    </source>
</evidence>
<evidence type="ECO:0000313" key="4">
    <source>
        <dbReference type="EMBL" id="TPP55090.1"/>
    </source>
</evidence>
<dbReference type="EMBL" id="RHLD01000040">
    <property type="protein sequence ID" value="TPP55090.1"/>
    <property type="molecule type" value="Genomic_DNA"/>
</dbReference>
<dbReference type="Proteomes" id="UP000318447">
    <property type="component" value="Unassembled WGS sequence"/>
</dbReference>
<evidence type="ECO:0000256" key="2">
    <source>
        <dbReference type="SAM" id="MobiDB-lite"/>
    </source>
</evidence>
<feature type="region of interest" description="Disordered" evidence="2">
    <location>
        <begin position="312"/>
        <end position="342"/>
    </location>
</feature>
<feature type="coiled-coil region" evidence="1">
    <location>
        <begin position="204"/>
        <end position="231"/>
    </location>
</feature>
<dbReference type="VEuPathDB" id="TriTrypDB:LdBPK_170830.1"/>
<dbReference type="Proteomes" id="UP000318821">
    <property type="component" value="Unassembled WGS sequence"/>
</dbReference>
<comment type="caution">
    <text evidence="3">The sequence shown here is derived from an EMBL/GenBank/DDBJ whole genome shotgun (WGS) entry which is preliminary data.</text>
</comment>
<feature type="compositionally biased region" description="Low complexity" evidence="2">
    <location>
        <begin position="522"/>
        <end position="534"/>
    </location>
</feature>
<dbReference type="VEuPathDB" id="TriTrypDB:LDHU3_17.1220"/>
<reference evidence="6" key="2">
    <citation type="submission" date="2019-02" db="EMBL/GenBank/DDBJ databases">
        <title>FDA dAtabase for Regulatory Grade micrObial Sequences (FDA-ARGOS): Supporting development and validation of Infectious Disease Dx tests.</title>
        <authorList>
            <person name="Duncan R."/>
            <person name="Fisher C."/>
            <person name="Tallon L."/>
            <person name="Sadzewicz L."/>
            <person name="Sengamalay N."/>
            <person name="Ott S."/>
            <person name="Godinez A."/>
            <person name="Nagaraj S."/>
            <person name="Vavikolanu K."/>
            <person name="Vyas G."/>
            <person name="Nadendla S."/>
            <person name="Aluvathingal J."/>
            <person name="Sichtig H."/>
        </authorList>
    </citation>
    <scope>NUCLEOTIDE SEQUENCE [LARGE SCALE GENOMIC DNA]</scope>
    <source>
        <strain evidence="6">FDAARGOS_360</strain>
    </source>
</reference>
<gene>
    <name evidence="4" type="ORF">CGC20_37675</name>
    <name evidence="3" type="ORF">CGC21_4035</name>
</gene>
<feature type="region of interest" description="Disordered" evidence="2">
    <location>
        <begin position="522"/>
        <end position="552"/>
    </location>
</feature>
<reference evidence="3" key="1">
    <citation type="submission" date="2019-02" db="EMBL/GenBank/DDBJ databases">
        <title>FDA dAtabase for Regulatory Grade micrObial Sequences (FDA-ARGOS): Supporting development and validation of Infectious Disease Dx tests.</title>
        <authorList>
            <person name="Duncan R."/>
            <person name="Fisher C."/>
            <person name="Tallon L.J."/>
            <person name="Sadzewicz L."/>
            <person name="Sengamalay N."/>
            <person name="Ott S."/>
            <person name="Godinez A."/>
            <person name="Nagaraj S."/>
            <person name="Nadendla S."/>
            <person name="Sichtig H."/>
        </authorList>
    </citation>
    <scope>NUCLEOTIDE SEQUENCE</scope>
    <source>
        <strain evidence="4">FDAARGOS_360</strain>
        <strain evidence="3">FDAARGOS_361</strain>
    </source>
</reference>
<sequence length="569" mass="60148">MAAAIPADSAGIPPDSTSSPCALFPTESEAYFCLSCNARCSGLALLVGPHTSHDYLPLFDALLYMPAALLREAREVVQEAEESFTKPWRVQDQQREDTLLHLLNLRRSKLAAVAQLIAELRQVDRQLLHITEAKALDVANWRYQQRELHRKIEKLHRGATALASCFASASSSSTASGATDLAAGKSQAAATACPSLSHTQCVAQKELAKVRETLQIQLAQLEEEERASAQRLETWHRLLSEVPWGGNASGDFSCTAETTGGEKDGTQHVRPSAAAPSAAAAGMIHTPEHDPPPQPCSYYSELWRVSEAAAGVPLQQEQQQTPSLSASPGTNTAVADRGSPHPSDAEVVLLQHALHNINGALRQRLLHAAAASLASSSSSQSPTTSHHTSGREEAAATSVTISGLPPLPVATPLRSMQDFMKSPSGNSGAVAPCAQQSAAHPSERLPGSANVAKAAYASQSGKGQQQETSPLPRCTEATVLVAPAEAVAAGVALDAAEEAQRRVWWQSLQAREQAMKDSLNQLLQSATTTSSPPSSRERGSVDSADGAGRPAGSAIFSSISAYQRSLESR</sequence>
<feature type="region of interest" description="Disordered" evidence="2">
    <location>
        <begin position="374"/>
        <end position="471"/>
    </location>
</feature>
<organism evidence="3 5">
    <name type="scientific">Leishmania donovani</name>
    <dbReference type="NCBI Taxonomy" id="5661"/>
    <lineage>
        <taxon>Eukaryota</taxon>
        <taxon>Discoba</taxon>
        <taxon>Euglenozoa</taxon>
        <taxon>Kinetoplastea</taxon>
        <taxon>Metakinetoplastina</taxon>
        <taxon>Trypanosomatida</taxon>
        <taxon>Trypanosomatidae</taxon>
        <taxon>Leishmaniinae</taxon>
        <taxon>Leishmania</taxon>
    </lineage>
</organism>
<evidence type="ECO:0000313" key="3">
    <source>
        <dbReference type="EMBL" id="TPP51708.1"/>
    </source>
</evidence>
<reference evidence="5" key="3">
    <citation type="submission" date="2019-02" db="EMBL/GenBank/DDBJ databases">
        <title>FDA dAtabase for Regulatory Grade micrObial Sequences (FDA-ARGOS): Supporting development and validation of Infectious Disease Dx tests.</title>
        <authorList>
            <person name="Duncan R."/>
            <person name="Fisher C."/>
            <person name="Tallon L."/>
            <person name="Sadzewicz L."/>
            <person name="Sengamalay N."/>
            <person name="Ott S."/>
            <person name="Godinez A."/>
            <person name="Nagaraj S."/>
            <person name="Vavikolanu K."/>
            <person name="Nadendla S."/>
            <person name="Aluvathingal J."/>
            <person name="Sichtig H."/>
        </authorList>
    </citation>
    <scope>NUCLEOTIDE SEQUENCE [LARGE SCALE GENOMIC DNA]</scope>
    <source>
        <strain evidence="5">FDAARGOS_361</strain>
    </source>
</reference>
<accession>A0A504XWT2</accession>
<feature type="compositionally biased region" description="Polar residues" evidence="2">
    <location>
        <begin position="315"/>
        <end position="333"/>
    </location>
</feature>
<name>A0A504XWT2_LEIDO</name>
<dbReference type="EMBL" id="RHLC01000030">
    <property type="protein sequence ID" value="TPP51708.1"/>
    <property type="molecule type" value="Genomic_DNA"/>
</dbReference>
<evidence type="ECO:0000313" key="5">
    <source>
        <dbReference type="Proteomes" id="UP000318447"/>
    </source>
</evidence>
<feature type="compositionally biased region" description="Low complexity" evidence="2">
    <location>
        <begin position="374"/>
        <end position="387"/>
    </location>
</feature>
<proteinExistence type="predicted"/>
<protein>
    <submittedName>
        <fullName evidence="3">Uncharacterized protein</fullName>
    </submittedName>
</protein>
<keyword evidence="1" id="KW-0175">Coiled coil</keyword>
<feature type="compositionally biased region" description="Polar residues" evidence="2">
    <location>
        <begin position="457"/>
        <end position="469"/>
    </location>
</feature>
<dbReference type="VEuPathDB" id="TriTrypDB:LdCL_170014300"/>